<dbReference type="Proteomes" id="UP000600918">
    <property type="component" value="Unassembled WGS sequence"/>
</dbReference>
<organism evidence="1 2">
    <name type="scientific">Vespula pensylvanica</name>
    <name type="common">Western yellow jacket</name>
    <name type="synonym">Wasp</name>
    <dbReference type="NCBI Taxonomy" id="30213"/>
    <lineage>
        <taxon>Eukaryota</taxon>
        <taxon>Metazoa</taxon>
        <taxon>Ecdysozoa</taxon>
        <taxon>Arthropoda</taxon>
        <taxon>Hexapoda</taxon>
        <taxon>Insecta</taxon>
        <taxon>Pterygota</taxon>
        <taxon>Neoptera</taxon>
        <taxon>Endopterygota</taxon>
        <taxon>Hymenoptera</taxon>
        <taxon>Apocrita</taxon>
        <taxon>Aculeata</taxon>
        <taxon>Vespoidea</taxon>
        <taxon>Vespidae</taxon>
        <taxon>Vespinae</taxon>
        <taxon>Vespula</taxon>
    </lineage>
</organism>
<reference evidence="1" key="1">
    <citation type="journal article" date="2020" name="G3 (Bethesda)">
        <title>High-Quality Assemblies for Three Invasive Social Wasps from the &lt;i&gt;Vespula&lt;/i&gt; Genus.</title>
        <authorList>
            <person name="Harrop T.W.R."/>
            <person name="Guhlin J."/>
            <person name="McLaughlin G.M."/>
            <person name="Permina E."/>
            <person name="Stockwell P."/>
            <person name="Gilligan J."/>
            <person name="Le Lec M.F."/>
            <person name="Gruber M.A.M."/>
            <person name="Quinn O."/>
            <person name="Lovegrove M."/>
            <person name="Duncan E.J."/>
            <person name="Remnant E.J."/>
            <person name="Van Eeckhoven J."/>
            <person name="Graham B."/>
            <person name="Knapp R.A."/>
            <person name="Langford K.W."/>
            <person name="Kronenberg Z."/>
            <person name="Press M.O."/>
            <person name="Eacker S.M."/>
            <person name="Wilson-Rankin E.E."/>
            <person name="Purcell J."/>
            <person name="Lester P.J."/>
            <person name="Dearden P.K."/>
        </authorList>
    </citation>
    <scope>NUCLEOTIDE SEQUENCE</scope>
    <source>
        <strain evidence="1">Volc-1</strain>
    </source>
</reference>
<dbReference type="AlphaFoldDB" id="A0A834JLJ9"/>
<evidence type="ECO:0000313" key="2">
    <source>
        <dbReference type="Proteomes" id="UP000600918"/>
    </source>
</evidence>
<sequence>MPATVDKFFYTISPPINFILSGTEPIEKKIRESAYPAVKYIQSINRRSGFQRRVLSTNPHHRDRGKLPFIKCKELYKADKDQKGTLISRSRNSTKGIYLPEALCFVRCNRWNSTIIVLMNNQSDCEIV</sequence>
<evidence type="ECO:0000313" key="1">
    <source>
        <dbReference type="EMBL" id="KAF7390352.1"/>
    </source>
</evidence>
<protein>
    <submittedName>
        <fullName evidence="1">Uncharacterized protein</fullName>
    </submittedName>
</protein>
<name>A0A834JLJ9_VESPE</name>
<keyword evidence="2" id="KW-1185">Reference proteome</keyword>
<comment type="caution">
    <text evidence="1">The sequence shown here is derived from an EMBL/GenBank/DDBJ whole genome shotgun (WGS) entry which is preliminary data.</text>
</comment>
<proteinExistence type="predicted"/>
<dbReference type="EMBL" id="JACSDY010000023">
    <property type="protein sequence ID" value="KAF7390352.1"/>
    <property type="molecule type" value="Genomic_DNA"/>
</dbReference>
<gene>
    <name evidence="1" type="ORF">H0235_017514</name>
</gene>
<accession>A0A834JLJ9</accession>